<dbReference type="OrthoDB" id="9814648at2"/>
<sequence length="178" mass="19262">MDGESVGTERELVGARVVLRPATAADIPALAAIRRTPQVYLRWRGGPDPAAAVAEDLAESGESLVVLYQGAVAGYIQWDEESEPDYRHAGIDLYLDPALHGRGLGADAVRTLARHLIEDRGHHRLVIDPAADNAAAIRCYAKVGFRPVGIMRGYERGADGQWHDGLLMDLLAADLTEE</sequence>
<comment type="caution">
    <text evidence="4">The sequence shown here is derived from an EMBL/GenBank/DDBJ whole genome shotgun (WGS) entry which is preliminary data.</text>
</comment>
<protein>
    <submittedName>
        <fullName evidence="4">GNAT family N-acetyltransferase</fullName>
    </submittedName>
</protein>
<feature type="domain" description="N-acetyltransferase" evidence="3">
    <location>
        <begin position="17"/>
        <end position="173"/>
    </location>
</feature>
<dbReference type="CDD" id="cd04301">
    <property type="entry name" value="NAT_SF"/>
    <property type="match status" value="1"/>
</dbReference>
<dbReference type="GO" id="GO:0016747">
    <property type="term" value="F:acyltransferase activity, transferring groups other than amino-acyl groups"/>
    <property type="evidence" value="ECO:0007669"/>
    <property type="project" value="InterPro"/>
</dbReference>
<dbReference type="PROSITE" id="PS51186">
    <property type="entry name" value="GNAT"/>
    <property type="match status" value="1"/>
</dbReference>
<dbReference type="EMBL" id="PYBW01000024">
    <property type="protein sequence ID" value="PYC84686.1"/>
    <property type="molecule type" value="Genomic_DNA"/>
</dbReference>
<evidence type="ECO:0000259" key="3">
    <source>
        <dbReference type="PROSITE" id="PS51186"/>
    </source>
</evidence>
<keyword evidence="1 4" id="KW-0808">Transferase</keyword>
<dbReference type="PANTHER" id="PTHR43877">
    <property type="entry name" value="AMINOALKYLPHOSPHONATE N-ACETYLTRANSFERASE-RELATED-RELATED"/>
    <property type="match status" value="1"/>
</dbReference>
<evidence type="ECO:0000313" key="4">
    <source>
        <dbReference type="EMBL" id="PYC84686.1"/>
    </source>
</evidence>
<keyword evidence="2" id="KW-0012">Acyltransferase</keyword>
<accession>A0A2V4P3W3</accession>
<keyword evidence="5" id="KW-1185">Reference proteome</keyword>
<dbReference type="InterPro" id="IPR050832">
    <property type="entry name" value="Bact_Acetyltransf"/>
</dbReference>
<dbReference type="InterPro" id="IPR000182">
    <property type="entry name" value="GNAT_dom"/>
</dbReference>
<gene>
    <name evidence="4" type="ORF">C7C46_07160</name>
</gene>
<name>A0A2V4P3W3_9ACTN</name>
<reference evidence="4 5" key="1">
    <citation type="submission" date="2018-03" db="EMBL/GenBank/DDBJ databases">
        <title>Bioinformatic expansion and discovery of thiopeptide antibiotics.</title>
        <authorList>
            <person name="Schwalen C.J."/>
            <person name="Hudson G.A."/>
            <person name="Mitchell D.A."/>
        </authorList>
    </citation>
    <scope>NUCLEOTIDE SEQUENCE [LARGE SCALE GENOMIC DNA]</scope>
    <source>
        <strain evidence="4 5">ATCC 21389</strain>
    </source>
</reference>
<dbReference type="Proteomes" id="UP000248039">
    <property type="component" value="Unassembled WGS sequence"/>
</dbReference>
<dbReference type="RefSeq" id="WP_110666925.1">
    <property type="nucleotide sequence ID" value="NZ_PYBW01000024.1"/>
</dbReference>
<dbReference type="InterPro" id="IPR016181">
    <property type="entry name" value="Acyl_CoA_acyltransferase"/>
</dbReference>
<evidence type="ECO:0000313" key="5">
    <source>
        <dbReference type="Proteomes" id="UP000248039"/>
    </source>
</evidence>
<evidence type="ECO:0000256" key="2">
    <source>
        <dbReference type="ARBA" id="ARBA00023315"/>
    </source>
</evidence>
<proteinExistence type="predicted"/>
<evidence type="ECO:0000256" key="1">
    <source>
        <dbReference type="ARBA" id="ARBA00022679"/>
    </source>
</evidence>
<organism evidence="4 5">
    <name type="scientific">Streptomyces tateyamensis</name>
    <dbReference type="NCBI Taxonomy" id="565073"/>
    <lineage>
        <taxon>Bacteria</taxon>
        <taxon>Bacillati</taxon>
        <taxon>Actinomycetota</taxon>
        <taxon>Actinomycetes</taxon>
        <taxon>Kitasatosporales</taxon>
        <taxon>Streptomycetaceae</taxon>
        <taxon>Streptomyces</taxon>
    </lineage>
</organism>
<dbReference type="Pfam" id="PF13302">
    <property type="entry name" value="Acetyltransf_3"/>
    <property type="match status" value="1"/>
</dbReference>
<dbReference type="Gene3D" id="3.40.630.30">
    <property type="match status" value="1"/>
</dbReference>
<dbReference type="AlphaFoldDB" id="A0A2V4P3W3"/>
<dbReference type="SUPFAM" id="SSF55729">
    <property type="entry name" value="Acyl-CoA N-acyltransferases (Nat)"/>
    <property type="match status" value="1"/>
</dbReference>